<dbReference type="Proteomes" id="UP000315628">
    <property type="component" value="Unassembled WGS sequence"/>
</dbReference>
<dbReference type="InterPro" id="IPR039383">
    <property type="entry name" value="FHIT"/>
</dbReference>
<reference evidence="6 7" key="1">
    <citation type="submission" date="2019-06" db="EMBL/GenBank/DDBJ databases">
        <title>Sequencing the genomes of 1000 actinobacteria strains.</title>
        <authorList>
            <person name="Klenk H.-P."/>
        </authorList>
    </citation>
    <scope>NUCLEOTIDE SEQUENCE [LARGE SCALE GENOMIC DNA]</scope>
    <source>
        <strain evidence="6 7">DSM 18935</strain>
    </source>
</reference>
<dbReference type="SUPFAM" id="SSF54197">
    <property type="entry name" value="HIT-like"/>
    <property type="match status" value="1"/>
</dbReference>
<gene>
    <name evidence="6" type="ORF">FB557_2694</name>
</gene>
<dbReference type="Gene3D" id="3.30.428.10">
    <property type="entry name" value="HIT-like"/>
    <property type="match status" value="1"/>
</dbReference>
<dbReference type="InterPro" id="IPR036265">
    <property type="entry name" value="HIT-like_sf"/>
</dbReference>
<dbReference type="RefSeq" id="WP_144858110.1">
    <property type="nucleotide sequence ID" value="NZ_BAAAYT010000002.1"/>
</dbReference>
<dbReference type="PROSITE" id="PS51084">
    <property type="entry name" value="HIT_2"/>
    <property type="match status" value="1"/>
</dbReference>
<evidence type="ECO:0000313" key="7">
    <source>
        <dbReference type="Proteomes" id="UP000315628"/>
    </source>
</evidence>
<dbReference type="EMBL" id="VIUW01000005">
    <property type="protein sequence ID" value="TWD13303.1"/>
    <property type="molecule type" value="Genomic_DNA"/>
</dbReference>
<keyword evidence="6" id="KW-0808">Transferase</keyword>
<protein>
    <submittedName>
        <fullName evidence="6">ATP adenylyltransferase</fullName>
    </submittedName>
</protein>
<accession>A0A560W6Q8</accession>
<keyword evidence="7" id="KW-1185">Reference proteome</keyword>
<dbReference type="GO" id="GO:0000166">
    <property type="term" value="F:nucleotide binding"/>
    <property type="evidence" value="ECO:0007669"/>
    <property type="project" value="UniProtKB-KW"/>
</dbReference>
<evidence type="ECO:0000313" key="6">
    <source>
        <dbReference type="EMBL" id="TWD13303.1"/>
    </source>
</evidence>
<feature type="binding site" evidence="3">
    <location>
        <begin position="139"/>
        <end position="142"/>
    </location>
    <ligand>
        <name>substrate</name>
    </ligand>
</feature>
<dbReference type="GO" id="GO:0016779">
    <property type="term" value="F:nucleotidyltransferase activity"/>
    <property type="evidence" value="ECO:0007669"/>
    <property type="project" value="UniProtKB-KW"/>
</dbReference>
<dbReference type="InterPro" id="IPR052908">
    <property type="entry name" value="AP-4-A_phosphorylase"/>
</dbReference>
<feature type="binding site" evidence="3">
    <location>
        <position position="77"/>
    </location>
    <ligand>
        <name>substrate</name>
    </ligand>
</feature>
<evidence type="ECO:0000259" key="5">
    <source>
        <dbReference type="PROSITE" id="PS51084"/>
    </source>
</evidence>
<dbReference type="InterPro" id="IPR011146">
    <property type="entry name" value="HIT-like"/>
</dbReference>
<organism evidence="6 7">
    <name type="scientific">Marihabitans asiaticum</name>
    <dbReference type="NCBI Taxonomy" id="415218"/>
    <lineage>
        <taxon>Bacteria</taxon>
        <taxon>Bacillati</taxon>
        <taxon>Actinomycetota</taxon>
        <taxon>Actinomycetes</taxon>
        <taxon>Micrococcales</taxon>
        <taxon>Intrasporangiaceae</taxon>
        <taxon>Marihabitans</taxon>
    </lineage>
</organism>
<dbReference type="CDD" id="cd01275">
    <property type="entry name" value="FHIT"/>
    <property type="match status" value="1"/>
</dbReference>
<proteinExistence type="predicted"/>
<evidence type="ECO:0000256" key="1">
    <source>
        <dbReference type="ARBA" id="ARBA00022741"/>
    </source>
</evidence>
<keyword evidence="6" id="KW-0548">Nucleotidyltransferase</keyword>
<keyword evidence="1" id="KW-0547">Nucleotide-binding</keyword>
<feature type="domain" description="HIT" evidence="5">
    <location>
        <begin position="52"/>
        <end position="160"/>
    </location>
</feature>
<dbReference type="Pfam" id="PF01230">
    <property type="entry name" value="HIT"/>
    <property type="match status" value="1"/>
</dbReference>
<feature type="binding site" evidence="3">
    <location>
        <position position="149"/>
    </location>
    <ligand>
        <name>substrate</name>
    </ligand>
</feature>
<feature type="active site" description="Tele-AMP-histidine intermediate" evidence="2">
    <location>
        <position position="147"/>
    </location>
</feature>
<sequence>MSETTGPEPLPTEDARAFTGVPDGFDRLWTPHRMAYVTGERPSADAGEGCPFCVAPAKGDDEGLVVARGEHCYVVMNLFPYNAGHVLVCPYRHVSLYVDLTEEELAEFTAMTRTAIKVIQETSAPHGFNIGMNQGDVAGAGVAAHLHQHVIPRWGGDMNFLPIIAQTKAIPILLEDARAALAQAWPG</sequence>
<dbReference type="AlphaFoldDB" id="A0A560W6Q8"/>
<dbReference type="OrthoDB" id="9784774at2"/>
<evidence type="ECO:0000256" key="3">
    <source>
        <dbReference type="PIRSR" id="PIRSR639383-2"/>
    </source>
</evidence>
<dbReference type="PANTHER" id="PTHR42997">
    <property type="entry name" value="HIT FAMILY HYDROLASE"/>
    <property type="match status" value="1"/>
</dbReference>
<evidence type="ECO:0000256" key="2">
    <source>
        <dbReference type="PIRSR" id="PIRSR639383-1"/>
    </source>
</evidence>
<name>A0A560W6Q8_9MICO</name>
<evidence type="ECO:0000256" key="4">
    <source>
        <dbReference type="PROSITE-ProRule" id="PRU00464"/>
    </source>
</evidence>
<dbReference type="PANTHER" id="PTHR42997:SF1">
    <property type="entry name" value="AP-4-A PHOSPHORYLASE"/>
    <property type="match status" value="1"/>
</dbReference>
<comment type="caution">
    <text evidence="6">The sequence shown here is derived from an EMBL/GenBank/DDBJ whole genome shotgun (WGS) entry which is preliminary data.</text>
</comment>
<feature type="short sequence motif" description="Histidine triad motif" evidence="4">
    <location>
        <begin position="145"/>
        <end position="149"/>
    </location>
</feature>